<protein>
    <submittedName>
        <fullName evidence="1">Uncharacterized protein</fullName>
    </submittedName>
</protein>
<keyword evidence="2" id="KW-1185">Reference proteome</keyword>
<organism evidence="1 2">
    <name type="scientific">Streptomyces albus (strain ATCC 21838 / DSM 41398 / FERM P-419 / JCM 4703 / NBRC 107858)</name>
    <dbReference type="NCBI Taxonomy" id="1081613"/>
    <lineage>
        <taxon>Bacteria</taxon>
        <taxon>Bacillati</taxon>
        <taxon>Actinomycetota</taxon>
        <taxon>Actinomycetes</taxon>
        <taxon>Kitasatosporales</taxon>
        <taxon>Streptomycetaceae</taxon>
        <taxon>Streptomyces</taxon>
    </lineage>
</organism>
<proteinExistence type="predicted"/>
<gene>
    <name evidence="1" type="ORF">SLNWT_4061</name>
</gene>
<reference evidence="1 2" key="1">
    <citation type="submission" date="2015-01" db="EMBL/GenBank/DDBJ databases">
        <title>Enhanced salinomycin production by adjusting the supply of polyketide extender units in Streptomyce albus DSM 41398.</title>
        <authorList>
            <person name="Lu C."/>
        </authorList>
    </citation>
    <scope>NUCLEOTIDE SEQUENCE [LARGE SCALE GENOMIC DNA]</scope>
    <source>
        <strain evidence="2">ATCC 21838 / DSM 41398 / FERM P-419 / JCM 4703 / NBRC 107858</strain>
    </source>
</reference>
<name>A0A0B5F2A0_STRA4</name>
<evidence type="ECO:0000313" key="2">
    <source>
        <dbReference type="Proteomes" id="UP000031523"/>
    </source>
</evidence>
<dbReference type="EMBL" id="CP010519">
    <property type="protein sequence ID" value="AJE84437.1"/>
    <property type="molecule type" value="Genomic_DNA"/>
</dbReference>
<sequence>MRRGPDEAARAVFPEIRAVPAGARTLPLPRSLHLTRLHFT</sequence>
<dbReference type="Proteomes" id="UP000031523">
    <property type="component" value="Chromosome"/>
</dbReference>
<evidence type="ECO:0000313" key="1">
    <source>
        <dbReference type="EMBL" id="AJE84437.1"/>
    </source>
</evidence>
<dbReference type="AlphaFoldDB" id="A0A0B5F2A0"/>
<accession>A0A0B5F2A0</accession>
<dbReference type="KEGG" id="sals:SLNWT_4061"/>